<evidence type="ECO:0000313" key="1">
    <source>
        <dbReference type="EMBL" id="KAG0416807.1"/>
    </source>
</evidence>
<reference evidence="1 2" key="1">
    <citation type="journal article" date="2020" name="Cell">
        <title>Large-Scale Comparative Analyses of Tick Genomes Elucidate Their Genetic Diversity and Vector Capacities.</title>
        <authorList>
            <consortium name="Tick Genome and Microbiome Consortium (TIGMIC)"/>
            <person name="Jia N."/>
            <person name="Wang J."/>
            <person name="Shi W."/>
            <person name="Du L."/>
            <person name="Sun Y."/>
            <person name="Zhan W."/>
            <person name="Jiang J.F."/>
            <person name="Wang Q."/>
            <person name="Zhang B."/>
            <person name="Ji P."/>
            <person name="Bell-Sakyi L."/>
            <person name="Cui X.M."/>
            <person name="Yuan T.T."/>
            <person name="Jiang B.G."/>
            <person name="Yang W.F."/>
            <person name="Lam T.T."/>
            <person name="Chang Q.C."/>
            <person name="Ding S.J."/>
            <person name="Wang X.J."/>
            <person name="Zhu J.G."/>
            <person name="Ruan X.D."/>
            <person name="Zhao L."/>
            <person name="Wei J.T."/>
            <person name="Ye R.Z."/>
            <person name="Que T.C."/>
            <person name="Du C.H."/>
            <person name="Zhou Y.H."/>
            <person name="Cheng J.X."/>
            <person name="Dai P.F."/>
            <person name="Guo W.B."/>
            <person name="Han X.H."/>
            <person name="Huang E.J."/>
            <person name="Li L.F."/>
            <person name="Wei W."/>
            <person name="Gao Y.C."/>
            <person name="Liu J.Z."/>
            <person name="Shao H.Z."/>
            <person name="Wang X."/>
            <person name="Wang C.C."/>
            <person name="Yang T.C."/>
            <person name="Huo Q.B."/>
            <person name="Li W."/>
            <person name="Chen H.Y."/>
            <person name="Chen S.E."/>
            <person name="Zhou L.G."/>
            <person name="Ni X.B."/>
            <person name="Tian J.H."/>
            <person name="Sheng Y."/>
            <person name="Liu T."/>
            <person name="Pan Y.S."/>
            <person name="Xia L.Y."/>
            <person name="Li J."/>
            <person name="Zhao F."/>
            <person name="Cao W.C."/>
        </authorList>
    </citation>
    <scope>NUCLEOTIDE SEQUENCE [LARGE SCALE GENOMIC DNA]</scope>
    <source>
        <strain evidence="1">Iper-2018</strain>
    </source>
</reference>
<dbReference type="EMBL" id="JABSTQ010010918">
    <property type="protein sequence ID" value="KAG0416807.1"/>
    <property type="molecule type" value="Genomic_DNA"/>
</dbReference>
<dbReference type="Proteomes" id="UP000805193">
    <property type="component" value="Unassembled WGS sequence"/>
</dbReference>
<protein>
    <submittedName>
        <fullName evidence="1">Uncharacterized protein</fullName>
    </submittedName>
</protein>
<sequence>MTLSGAARSSGEKVLSRAAGSERDWHAHPQKPRPPVYETQRGEKVDVPLHIREMLQISPMPKHMHPVHDAKRRKARAKVLERTLKEEEGVAYVDAAEYKGRGAMAAAVVNGDGHLVTSCGVMTDDPETALELSMPGVRTIVCDSQSAVRNFAKGEGVTCFGERERLRLVWTPAHVPLPGNEEAHHAARGLTARAGTTSGAPVASSERDRLLTFTGMFNHYTDGRARFPPAHPSLNKRQSTAWRRLQTNTYPCPALLNRWYPDRYTGACKLCGLRANLRHMVWECSQLDKGASADKLLTQLREEESWETTLLSSDPRVQEDLVRLAEDATGVQVWCLNRFSDWCV</sequence>
<organism evidence="1 2">
    <name type="scientific">Ixodes persulcatus</name>
    <name type="common">Taiga tick</name>
    <dbReference type="NCBI Taxonomy" id="34615"/>
    <lineage>
        <taxon>Eukaryota</taxon>
        <taxon>Metazoa</taxon>
        <taxon>Ecdysozoa</taxon>
        <taxon>Arthropoda</taxon>
        <taxon>Chelicerata</taxon>
        <taxon>Arachnida</taxon>
        <taxon>Acari</taxon>
        <taxon>Parasitiformes</taxon>
        <taxon>Ixodida</taxon>
        <taxon>Ixodoidea</taxon>
        <taxon>Ixodidae</taxon>
        <taxon>Ixodinae</taxon>
        <taxon>Ixodes</taxon>
    </lineage>
</organism>
<gene>
    <name evidence="1" type="ORF">HPB47_006121</name>
</gene>
<proteinExistence type="predicted"/>
<accession>A0AC60PB61</accession>
<name>A0AC60PB61_IXOPE</name>
<keyword evidence="2" id="KW-1185">Reference proteome</keyword>
<comment type="caution">
    <text evidence="1">The sequence shown here is derived from an EMBL/GenBank/DDBJ whole genome shotgun (WGS) entry which is preliminary data.</text>
</comment>
<evidence type="ECO:0000313" key="2">
    <source>
        <dbReference type="Proteomes" id="UP000805193"/>
    </source>
</evidence>